<dbReference type="Gene3D" id="6.10.250.2500">
    <property type="match status" value="1"/>
</dbReference>
<proteinExistence type="predicted"/>
<evidence type="ECO:0000313" key="1">
    <source>
        <dbReference type="EMBL" id="MEQ2199406.1"/>
    </source>
</evidence>
<keyword evidence="2" id="KW-1185">Reference proteome</keyword>
<protein>
    <submittedName>
        <fullName evidence="1">Voltage-dependent R-type calcium channel subunit alpha-1E</fullName>
    </submittedName>
</protein>
<feature type="non-terminal residue" evidence="1">
    <location>
        <position position="1"/>
    </location>
</feature>
<comment type="caution">
    <text evidence="1">The sequence shown here is derived from an EMBL/GenBank/DDBJ whole genome shotgun (WGS) entry which is preliminary data.</text>
</comment>
<gene>
    <name evidence="1" type="primary">CACNA1E_3</name>
    <name evidence="1" type="ORF">XENOCAPTIV_025128</name>
</gene>
<organism evidence="1 2">
    <name type="scientific">Xenoophorus captivus</name>
    <dbReference type="NCBI Taxonomy" id="1517983"/>
    <lineage>
        <taxon>Eukaryota</taxon>
        <taxon>Metazoa</taxon>
        <taxon>Chordata</taxon>
        <taxon>Craniata</taxon>
        <taxon>Vertebrata</taxon>
        <taxon>Euteleostomi</taxon>
        <taxon>Actinopterygii</taxon>
        <taxon>Neopterygii</taxon>
        <taxon>Teleostei</taxon>
        <taxon>Neoteleostei</taxon>
        <taxon>Acanthomorphata</taxon>
        <taxon>Ovalentaria</taxon>
        <taxon>Atherinomorphae</taxon>
        <taxon>Cyprinodontiformes</taxon>
        <taxon>Goodeidae</taxon>
        <taxon>Xenoophorus</taxon>
    </lineage>
</organism>
<accession>A0ABV0QU95</accession>
<dbReference type="EMBL" id="JAHRIN010025268">
    <property type="protein sequence ID" value="MEQ2199406.1"/>
    <property type="molecule type" value="Genomic_DNA"/>
</dbReference>
<name>A0ABV0QU95_9TELE</name>
<reference evidence="1 2" key="1">
    <citation type="submission" date="2021-06" db="EMBL/GenBank/DDBJ databases">
        <authorList>
            <person name="Palmer J.M."/>
        </authorList>
    </citation>
    <scope>NUCLEOTIDE SEQUENCE [LARGE SCALE GENOMIC DNA]</scope>
    <source>
        <strain evidence="1 2">XC_2019</strain>
        <tissue evidence="1">Muscle</tissue>
    </source>
</reference>
<sequence length="62" mass="7273">EFAKERERVENRRAFMKLRRQQQVERELNGYRAWIDRAGISNVFTRVVSNCGGCLSLSVLKT</sequence>
<evidence type="ECO:0000313" key="2">
    <source>
        <dbReference type="Proteomes" id="UP001434883"/>
    </source>
</evidence>
<dbReference type="Proteomes" id="UP001434883">
    <property type="component" value="Unassembled WGS sequence"/>
</dbReference>